<feature type="domain" description="Peptidase A1" evidence="3">
    <location>
        <begin position="1"/>
        <end position="200"/>
    </location>
</feature>
<dbReference type="SUPFAM" id="SSF50630">
    <property type="entry name" value="Acid proteases"/>
    <property type="match status" value="1"/>
</dbReference>
<dbReference type="InterPro" id="IPR033121">
    <property type="entry name" value="PEPTIDASE_A1"/>
</dbReference>
<protein>
    <recommendedName>
        <fullName evidence="3">Peptidase A1 domain-containing protein</fullName>
    </recommendedName>
</protein>
<name>A0AAF0IH65_9EURO</name>
<evidence type="ECO:0000256" key="1">
    <source>
        <dbReference type="ARBA" id="ARBA00007447"/>
    </source>
</evidence>
<keyword evidence="5" id="KW-1185">Reference proteome</keyword>
<reference evidence="4" key="1">
    <citation type="submission" date="2023-03" db="EMBL/GenBank/DDBJ databases">
        <title>Emydomyces testavorans Genome Sequence.</title>
        <authorList>
            <person name="Hoyer L."/>
        </authorList>
    </citation>
    <scope>NUCLEOTIDE SEQUENCE</scope>
    <source>
        <strain evidence="4">16-2883</strain>
    </source>
</reference>
<accession>A0AAF0IH65</accession>
<organism evidence="4 5">
    <name type="scientific">Emydomyces testavorans</name>
    <dbReference type="NCBI Taxonomy" id="2070801"/>
    <lineage>
        <taxon>Eukaryota</taxon>
        <taxon>Fungi</taxon>
        <taxon>Dikarya</taxon>
        <taxon>Ascomycota</taxon>
        <taxon>Pezizomycotina</taxon>
        <taxon>Eurotiomycetes</taxon>
        <taxon>Eurotiomycetidae</taxon>
        <taxon>Onygenales</taxon>
        <taxon>Nannizziopsiaceae</taxon>
        <taxon>Emydomyces</taxon>
    </lineage>
</organism>
<evidence type="ECO:0000313" key="5">
    <source>
        <dbReference type="Proteomes" id="UP001219355"/>
    </source>
</evidence>
<dbReference type="EMBL" id="CP120627">
    <property type="protein sequence ID" value="WEW56517.1"/>
    <property type="molecule type" value="Genomic_DNA"/>
</dbReference>
<dbReference type="AlphaFoldDB" id="A0AAF0IH65"/>
<proteinExistence type="inferred from homology"/>
<dbReference type="PANTHER" id="PTHR47966:SF2">
    <property type="entry name" value="ASPERGILLOPEPSIN-1-RELATED"/>
    <property type="match status" value="1"/>
</dbReference>
<dbReference type="PRINTS" id="PR00792">
    <property type="entry name" value="PEPSIN"/>
</dbReference>
<dbReference type="Proteomes" id="UP001219355">
    <property type="component" value="Chromosome 1"/>
</dbReference>
<evidence type="ECO:0000259" key="3">
    <source>
        <dbReference type="PROSITE" id="PS51767"/>
    </source>
</evidence>
<evidence type="ECO:0000313" key="4">
    <source>
        <dbReference type="EMBL" id="WEW56517.1"/>
    </source>
</evidence>
<comment type="similarity">
    <text evidence="1">Belongs to the peptidase A1 family.</text>
</comment>
<dbReference type="GO" id="GO:0006508">
    <property type="term" value="P:proteolysis"/>
    <property type="evidence" value="ECO:0007669"/>
    <property type="project" value="InterPro"/>
</dbReference>
<evidence type="ECO:0000256" key="2">
    <source>
        <dbReference type="ARBA" id="ARBA00022801"/>
    </source>
</evidence>
<dbReference type="Gene3D" id="2.40.70.10">
    <property type="entry name" value="Acid Proteases"/>
    <property type="match status" value="1"/>
</dbReference>
<dbReference type="GO" id="GO:0004190">
    <property type="term" value="F:aspartic-type endopeptidase activity"/>
    <property type="evidence" value="ECO:0007669"/>
    <property type="project" value="InterPro"/>
</dbReference>
<dbReference type="InterPro" id="IPR001461">
    <property type="entry name" value="Aspartic_peptidase_A1"/>
</dbReference>
<sequence>MGLGFGVLNSVRPIKQRTFFENVMPYLASPVFATSLKHQVPGSYDIGYIDKRKHTGELVYTSVNNTEGFWGITLSGYQVGNGTTVHMSFDAVADTGTTLAILPDPLVRDYYSKVPGATHHLERVWYVPCNTTLPDLGLVINDNYTVSIPGEYIRYSNPDPKVNNCYGGVQAARNGAVLGSMFLKTQYVVFDYGQLRLGFAAQAKGNETRRLGRSRGLRLGR</sequence>
<dbReference type="PROSITE" id="PS51767">
    <property type="entry name" value="PEPTIDASE_A1"/>
    <property type="match status" value="1"/>
</dbReference>
<dbReference type="PANTHER" id="PTHR47966">
    <property type="entry name" value="BETA-SITE APP-CLEAVING ENZYME, ISOFORM A-RELATED"/>
    <property type="match status" value="1"/>
</dbReference>
<dbReference type="Pfam" id="PF00026">
    <property type="entry name" value="Asp"/>
    <property type="match status" value="1"/>
</dbReference>
<dbReference type="InterPro" id="IPR021109">
    <property type="entry name" value="Peptidase_aspartic_dom_sf"/>
</dbReference>
<keyword evidence="2" id="KW-0378">Hydrolase</keyword>
<gene>
    <name evidence="4" type="ORF">PRK78_001962</name>
</gene>